<evidence type="ECO:0000313" key="4">
    <source>
        <dbReference type="Proteomes" id="UP000478183"/>
    </source>
</evidence>
<dbReference type="GO" id="GO:0016811">
    <property type="term" value="F:hydrolase activity, acting on carbon-nitrogen (but not peptide) bonds, in linear amides"/>
    <property type="evidence" value="ECO:0007669"/>
    <property type="project" value="TreeGrafter"/>
</dbReference>
<dbReference type="PROSITE" id="PS50263">
    <property type="entry name" value="CN_HYDROLASE"/>
    <property type="match status" value="1"/>
</dbReference>
<gene>
    <name evidence="3" type="ORF">GL286_16020</name>
</gene>
<dbReference type="Pfam" id="PF00795">
    <property type="entry name" value="CN_hydrolase"/>
    <property type="match status" value="1"/>
</dbReference>
<dbReference type="InterPro" id="IPR050345">
    <property type="entry name" value="Aliph_Amidase/BUP"/>
</dbReference>
<feature type="domain" description="CN hydrolase" evidence="2">
    <location>
        <begin position="1"/>
        <end position="239"/>
    </location>
</feature>
<reference evidence="3 4" key="1">
    <citation type="submission" date="2019-11" db="EMBL/GenBank/DDBJ databases">
        <authorList>
            <person name="Dong K."/>
        </authorList>
    </citation>
    <scope>NUCLEOTIDE SEQUENCE [LARGE SCALE GENOMIC DNA]</scope>
    <source>
        <strain evidence="3 4">NBRC 111993</strain>
    </source>
</reference>
<sequence length="276" mass="29972">MKISFAQFSPIHGDTAATIALVAEKSREAAGLGARLIAFPECFLTGGSFDDRASLLAAAVDIERGDLEPVIAAARDGNIHIVVGFYHKRGDEALNTAALIGPQGIIGLHHKMHLPFMIGDRFVDIPQIEGPSVFDTEIGRIGLAICYEIRFPEVARTLALEGAELIVLPAAWPEAARILPDLFSRVRAAENFVYFLSANRNDVDDGMGFMGSSHVIGPDGREIINAGMDDGIFMVDVDLEQARVKSIIRDPGVYEVHPFADRRPQDYRICASQVCA</sequence>
<name>A0A6L6JH74_9RHOB</name>
<keyword evidence="4" id="KW-1185">Reference proteome</keyword>
<evidence type="ECO:0000313" key="3">
    <source>
        <dbReference type="EMBL" id="MTH79231.1"/>
    </source>
</evidence>
<dbReference type="PANTHER" id="PTHR43674">
    <property type="entry name" value="NITRILASE C965.09-RELATED"/>
    <property type="match status" value="1"/>
</dbReference>
<proteinExistence type="predicted"/>
<dbReference type="SUPFAM" id="SSF56317">
    <property type="entry name" value="Carbon-nitrogen hydrolase"/>
    <property type="match status" value="1"/>
</dbReference>
<dbReference type="Proteomes" id="UP000478183">
    <property type="component" value="Unassembled WGS sequence"/>
</dbReference>
<keyword evidence="1 3" id="KW-0378">Hydrolase</keyword>
<comment type="caution">
    <text evidence="3">The sequence shown here is derived from an EMBL/GenBank/DDBJ whole genome shotgun (WGS) entry which is preliminary data.</text>
</comment>
<accession>A0A6L6JH74</accession>
<dbReference type="InterPro" id="IPR036526">
    <property type="entry name" value="C-N_Hydrolase_sf"/>
</dbReference>
<dbReference type="EMBL" id="WMIE01000012">
    <property type="protein sequence ID" value="MTH79231.1"/>
    <property type="molecule type" value="Genomic_DNA"/>
</dbReference>
<dbReference type="RefSeq" id="WP_155096589.1">
    <property type="nucleotide sequence ID" value="NZ_WMIE01000012.1"/>
</dbReference>
<dbReference type="Gene3D" id="3.60.110.10">
    <property type="entry name" value="Carbon-nitrogen hydrolase"/>
    <property type="match status" value="1"/>
</dbReference>
<dbReference type="OrthoDB" id="9803803at2"/>
<dbReference type="AlphaFoldDB" id="A0A6L6JH74"/>
<dbReference type="CDD" id="cd07197">
    <property type="entry name" value="nitrilase"/>
    <property type="match status" value="1"/>
</dbReference>
<dbReference type="PANTHER" id="PTHR43674:SF16">
    <property type="entry name" value="CARBON-NITROGEN FAMILY, PUTATIVE (AFU_ORTHOLOGUE AFUA_5G02350)-RELATED"/>
    <property type="match status" value="1"/>
</dbReference>
<protein>
    <submittedName>
        <fullName evidence="3">Carbon-nitrogen hydrolase family protein</fullName>
    </submittedName>
</protein>
<evidence type="ECO:0000256" key="1">
    <source>
        <dbReference type="ARBA" id="ARBA00022801"/>
    </source>
</evidence>
<dbReference type="InterPro" id="IPR003010">
    <property type="entry name" value="C-N_Hydrolase"/>
</dbReference>
<organism evidence="3 4">
    <name type="scientific">Paracoccus aestuariivivens</name>
    <dbReference type="NCBI Taxonomy" id="1820333"/>
    <lineage>
        <taxon>Bacteria</taxon>
        <taxon>Pseudomonadati</taxon>
        <taxon>Pseudomonadota</taxon>
        <taxon>Alphaproteobacteria</taxon>
        <taxon>Rhodobacterales</taxon>
        <taxon>Paracoccaceae</taxon>
        <taxon>Paracoccus</taxon>
    </lineage>
</organism>
<evidence type="ECO:0000259" key="2">
    <source>
        <dbReference type="PROSITE" id="PS50263"/>
    </source>
</evidence>